<dbReference type="RefSeq" id="WP_093171625.1">
    <property type="nucleotide sequence ID" value="NZ_FNCN01000016.1"/>
</dbReference>
<gene>
    <name evidence="1" type="ORF">SAMN05421505_11660</name>
</gene>
<sequence>MGNDPSASDSGSPAGQFSGIDKVMMQRFIADMERAAQIIAEETEGIRRELLAADLPTASLHPLGEIGGWVQEQIPQLRQRLQAISTPVASWDPQLPPLFQGGRMQPYREDGEQAPFLSPAEAQRRGTDLGKRFAAVDPDDLGIIGPSAKEQMTALMNELNPHRFDAHFTAAFFAALGQDGVHSLDDKLSRAAADPLIGVAGAAFGTAVTGGGKNPTFASIRARIDGHKVAPLLASGSYPPDWLARIAAPMLAPKGMNHRKPSWEQAARGKALRSILTALGNNPAAARLTMGELTDLGGKQRTPFSLMAPFGTLPADVKAWKDMPKLADYLKKLNGWANFNEHPNSQIPQGAPGTTAAFSRMLAAASGALDEQQGQHGKESSFFAYTVITTADEFHLTDDARPYFSLIAASYAPEIVLGADMGDADAAQPSTYAKGDGKPVTGRIPGLHGAFQLSPEDTFRFMTTYAGTPEGRAPFESGMAKLIGDHLPKAVEEARKKDSSDPLVNLFEVLGYTRGFEIGAVSRVLNPNPEEAKDAHDVESLVMGGTLGVMGLALPPTWVAGLAWTGVGIGVSYWDAFVREEPGDDEEEFLKGEVDQSRGRQYGMAQILATQGVLPTVPPASTSNGMGAEIVDGDGHLLPFADIAKKGPKAINSLEQWFADNGQGGGDELSAGALSEKLATAYEGTKGVGFNHVPIYKSPLTTD</sequence>
<dbReference type="Proteomes" id="UP000198923">
    <property type="component" value="Unassembled WGS sequence"/>
</dbReference>
<reference evidence="1 2" key="1">
    <citation type="submission" date="2016-10" db="EMBL/GenBank/DDBJ databases">
        <authorList>
            <person name="de Groot N.N."/>
        </authorList>
    </citation>
    <scope>NUCLEOTIDE SEQUENCE [LARGE SCALE GENOMIC DNA]</scope>
    <source>
        <strain evidence="1 2">CPCC 201354</strain>
    </source>
</reference>
<protein>
    <submittedName>
        <fullName evidence="1">Uncharacterized protein</fullName>
    </submittedName>
</protein>
<dbReference type="EMBL" id="FNCN01000016">
    <property type="protein sequence ID" value="SDH46359.1"/>
    <property type="molecule type" value="Genomic_DNA"/>
</dbReference>
<dbReference type="OrthoDB" id="3492053at2"/>
<evidence type="ECO:0000313" key="2">
    <source>
        <dbReference type="Proteomes" id="UP000198923"/>
    </source>
</evidence>
<dbReference type="AlphaFoldDB" id="A0A1G8CM02"/>
<organism evidence="1 2">
    <name type="scientific">Sinosporangium album</name>
    <dbReference type="NCBI Taxonomy" id="504805"/>
    <lineage>
        <taxon>Bacteria</taxon>
        <taxon>Bacillati</taxon>
        <taxon>Actinomycetota</taxon>
        <taxon>Actinomycetes</taxon>
        <taxon>Streptosporangiales</taxon>
        <taxon>Streptosporangiaceae</taxon>
        <taxon>Sinosporangium</taxon>
    </lineage>
</organism>
<proteinExistence type="predicted"/>
<name>A0A1G8CM02_9ACTN</name>
<evidence type="ECO:0000313" key="1">
    <source>
        <dbReference type="EMBL" id="SDH46359.1"/>
    </source>
</evidence>
<keyword evidence="2" id="KW-1185">Reference proteome</keyword>
<accession>A0A1G8CM02</accession>